<dbReference type="AlphaFoldDB" id="A0A0E9QFW3"/>
<proteinExistence type="predicted"/>
<protein>
    <submittedName>
        <fullName evidence="1">Uncharacterized protein</fullName>
    </submittedName>
</protein>
<accession>A0A0E9QFW3</accession>
<sequence length="86" mass="9516">MAAQHRNLETAARFLSHFSLPQHVSASCGVHTLPCQIIPGQPDLSDRINFPFSLKEVGLSSMNWTRLFTDKEELVATLGCFLSATQ</sequence>
<reference evidence="1" key="1">
    <citation type="submission" date="2014-11" db="EMBL/GenBank/DDBJ databases">
        <authorList>
            <person name="Amaro Gonzalez C."/>
        </authorList>
    </citation>
    <scope>NUCLEOTIDE SEQUENCE</scope>
</reference>
<organism evidence="1">
    <name type="scientific">Anguilla anguilla</name>
    <name type="common">European freshwater eel</name>
    <name type="synonym">Muraena anguilla</name>
    <dbReference type="NCBI Taxonomy" id="7936"/>
    <lineage>
        <taxon>Eukaryota</taxon>
        <taxon>Metazoa</taxon>
        <taxon>Chordata</taxon>
        <taxon>Craniata</taxon>
        <taxon>Vertebrata</taxon>
        <taxon>Euteleostomi</taxon>
        <taxon>Actinopterygii</taxon>
        <taxon>Neopterygii</taxon>
        <taxon>Teleostei</taxon>
        <taxon>Anguilliformes</taxon>
        <taxon>Anguillidae</taxon>
        <taxon>Anguilla</taxon>
    </lineage>
</organism>
<reference evidence="1" key="2">
    <citation type="journal article" date="2015" name="Fish Shellfish Immunol.">
        <title>Early steps in the European eel (Anguilla anguilla)-Vibrio vulnificus interaction in the gills: Role of the RtxA13 toxin.</title>
        <authorList>
            <person name="Callol A."/>
            <person name="Pajuelo D."/>
            <person name="Ebbesson L."/>
            <person name="Teles M."/>
            <person name="MacKenzie S."/>
            <person name="Amaro C."/>
        </authorList>
    </citation>
    <scope>NUCLEOTIDE SEQUENCE</scope>
</reference>
<evidence type="ECO:0000313" key="1">
    <source>
        <dbReference type="EMBL" id="JAH15003.1"/>
    </source>
</evidence>
<dbReference type="EMBL" id="GBXM01093574">
    <property type="protein sequence ID" value="JAH15003.1"/>
    <property type="molecule type" value="Transcribed_RNA"/>
</dbReference>
<dbReference type="PROSITE" id="PS51257">
    <property type="entry name" value="PROKAR_LIPOPROTEIN"/>
    <property type="match status" value="1"/>
</dbReference>
<name>A0A0E9QFW3_ANGAN</name>